<feature type="transmembrane region" description="Helical" evidence="15">
    <location>
        <begin position="617"/>
        <end position="642"/>
    </location>
</feature>
<dbReference type="CDD" id="cd03255">
    <property type="entry name" value="ABC_MJ0796_LolCDE_FtsE"/>
    <property type="match status" value="1"/>
</dbReference>
<dbReference type="InterPro" id="IPR003838">
    <property type="entry name" value="ABC3_permease_C"/>
</dbReference>
<sequence length="687" mass="72198">MVRPLGGANAAPGRLGNPVGGPPLLELQAVRRRYGGGETPAVEVLRGVSLRIARGEFVAIVGASGSGKSTLMNILGCLDRPSEGCYRFAGHEIGTLDADALAWLRREAFGFVFQQYHLIATLDVLHNVEVPAVYAGYPEAARHERARALLARLGLEDRLGHRPQQLSGGQQQRVSIARALMNGGRIILADEPTGALDSRSGSEVMALLRELSAAGHTVILITHDRQIASQAARVIEISDGVVISDSARADAPTLPSVHDDASGSDTLDAQAKPDPADDDFAAELARGVARRISPLTELREALHMAGRVLLANRFRTVLTLLGIIIGVASVIVMLAVGNGTRAEVMAQISTFGAKRLYVLPGAEDRGSPGGTLSEADVAAVATVPNVAIAMPFYAGHATLRVGHVDTDTAIWAVTADAPAVLSWPVMQGAFFSAADDDRLATVAVLGTHIAAKLFGRVDPLGQYVLIDDVPFQVIGILASKGATSGQANDDDVIMVPARTGSRRLFGKADLSWISVLIRSVERADETVAEIGAVLERVHHRRDFRVYNQAAAVEAEGAAQRTLTMTLGLIAAISLVVGGIGVMNIMLVTVKERTREIGIRMACGARQRDVLRQFLTEAILLSAAGGLAGIAAGLLTGGALLLLDVNLIFSVRAILAAFTCALATGLVFGYMPARQAARLDPIAALAGP</sequence>
<dbReference type="InterPro" id="IPR003593">
    <property type="entry name" value="AAA+_ATPase"/>
</dbReference>
<dbReference type="Gene3D" id="3.40.50.300">
    <property type="entry name" value="P-loop containing nucleotide triphosphate hydrolases"/>
    <property type="match status" value="1"/>
</dbReference>
<dbReference type="PANTHER" id="PTHR30572:SF14">
    <property type="entry name" value="MACROLIDE EXPORT ATP-BINDING_PERMEASE PROTEIN MACB"/>
    <property type="match status" value="1"/>
</dbReference>
<dbReference type="Proteomes" id="UP000243719">
    <property type="component" value="Unassembled WGS sequence"/>
</dbReference>
<comment type="subcellular location">
    <subcellularLocation>
        <location evidence="1">Cell inner membrane</location>
        <topology evidence="1">Multi-pass membrane protein</topology>
    </subcellularLocation>
</comment>
<dbReference type="AlphaFoldDB" id="A0A1H2PJL6"/>
<dbReference type="FunFam" id="3.40.50.300:FF:000032">
    <property type="entry name" value="Export ABC transporter ATP-binding protein"/>
    <property type="match status" value="1"/>
</dbReference>
<dbReference type="Pfam" id="PF02687">
    <property type="entry name" value="FtsX"/>
    <property type="match status" value="1"/>
</dbReference>
<evidence type="ECO:0000256" key="15">
    <source>
        <dbReference type="SAM" id="Phobius"/>
    </source>
</evidence>
<dbReference type="GO" id="GO:0016887">
    <property type="term" value="F:ATP hydrolysis activity"/>
    <property type="evidence" value="ECO:0007669"/>
    <property type="project" value="InterPro"/>
</dbReference>
<evidence type="ECO:0000259" key="16">
    <source>
        <dbReference type="PROSITE" id="PS50893"/>
    </source>
</evidence>
<feature type="domain" description="ABC transporter" evidence="16">
    <location>
        <begin position="25"/>
        <end position="264"/>
    </location>
</feature>
<reference evidence="18" key="1">
    <citation type="submission" date="2016-09" db="EMBL/GenBank/DDBJ databases">
        <authorList>
            <person name="Varghese N."/>
            <person name="Submissions S."/>
        </authorList>
    </citation>
    <scope>NUCLEOTIDE SEQUENCE [LARGE SCALE GENOMIC DNA]</scope>
    <source>
        <strain evidence="18">JS23</strain>
    </source>
</reference>
<dbReference type="SUPFAM" id="SSF52540">
    <property type="entry name" value="P-loop containing nucleoside triphosphate hydrolases"/>
    <property type="match status" value="1"/>
</dbReference>
<dbReference type="GO" id="GO:0098796">
    <property type="term" value="C:membrane protein complex"/>
    <property type="evidence" value="ECO:0007669"/>
    <property type="project" value="UniProtKB-ARBA"/>
</dbReference>
<dbReference type="PANTHER" id="PTHR30572">
    <property type="entry name" value="MEMBRANE COMPONENT OF TRANSPORTER-RELATED"/>
    <property type="match status" value="1"/>
</dbReference>
<keyword evidence="8" id="KW-1278">Translocase</keyword>
<dbReference type="InterPro" id="IPR050250">
    <property type="entry name" value="Macrolide_Exporter_MacB"/>
</dbReference>
<evidence type="ECO:0000256" key="1">
    <source>
        <dbReference type="ARBA" id="ARBA00004429"/>
    </source>
</evidence>
<dbReference type="InterPro" id="IPR025857">
    <property type="entry name" value="MacB_PCD"/>
</dbReference>
<evidence type="ECO:0000256" key="7">
    <source>
        <dbReference type="ARBA" id="ARBA00022840"/>
    </source>
</evidence>
<evidence type="ECO:0000256" key="13">
    <source>
        <dbReference type="ARBA" id="ARBA00041199"/>
    </source>
</evidence>
<dbReference type="GO" id="GO:0022857">
    <property type="term" value="F:transmembrane transporter activity"/>
    <property type="evidence" value="ECO:0007669"/>
    <property type="project" value="TreeGrafter"/>
</dbReference>
<dbReference type="PROSITE" id="PS00211">
    <property type="entry name" value="ABC_TRANSPORTER_1"/>
    <property type="match status" value="1"/>
</dbReference>
<dbReference type="SMART" id="SM00382">
    <property type="entry name" value="AAA"/>
    <property type="match status" value="1"/>
</dbReference>
<dbReference type="RefSeq" id="WP_091903400.1">
    <property type="nucleotide sequence ID" value="NZ_FNLO01000001.1"/>
</dbReference>
<keyword evidence="10 15" id="KW-0472">Membrane</keyword>
<accession>A0A1H2PJL6</accession>
<dbReference type="GO" id="GO:0046677">
    <property type="term" value="P:response to antibiotic"/>
    <property type="evidence" value="ECO:0007669"/>
    <property type="project" value="UniProtKB-KW"/>
</dbReference>
<keyword evidence="6" id="KW-0547">Nucleotide-binding</keyword>
<proteinExistence type="inferred from homology"/>
<keyword evidence="2" id="KW-0813">Transport</keyword>
<dbReference type="STRING" id="1770053.SAMN05216551_10140"/>
<evidence type="ECO:0000256" key="12">
    <source>
        <dbReference type="ARBA" id="ARBA00038388"/>
    </source>
</evidence>
<dbReference type="Pfam" id="PF00005">
    <property type="entry name" value="ABC_tran"/>
    <property type="match status" value="1"/>
</dbReference>
<evidence type="ECO:0000256" key="9">
    <source>
        <dbReference type="ARBA" id="ARBA00022989"/>
    </source>
</evidence>
<dbReference type="InterPro" id="IPR027417">
    <property type="entry name" value="P-loop_NTPase"/>
</dbReference>
<evidence type="ECO:0000256" key="14">
    <source>
        <dbReference type="SAM" id="MobiDB-lite"/>
    </source>
</evidence>
<dbReference type="EMBL" id="FNLO01000001">
    <property type="protein sequence ID" value="SDV46059.1"/>
    <property type="molecule type" value="Genomic_DNA"/>
</dbReference>
<evidence type="ECO:0000256" key="5">
    <source>
        <dbReference type="ARBA" id="ARBA00022692"/>
    </source>
</evidence>
<keyword evidence="11" id="KW-0046">Antibiotic resistance</keyword>
<evidence type="ECO:0000256" key="3">
    <source>
        <dbReference type="ARBA" id="ARBA00022475"/>
    </source>
</evidence>
<dbReference type="InterPro" id="IPR017871">
    <property type="entry name" value="ABC_transporter-like_CS"/>
</dbReference>
<dbReference type="InterPro" id="IPR003439">
    <property type="entry name" value="ABC_transporter-like_ATP-bd"/>
</dbReference>
<dbReference type="Pfam" id="PF12704">
    <property type="entry name" value="MacB_PCD"/>
    <property type="match status" value="1"/>
</dbReference>
<keyword evidence="4" id="KW-0997">Cell inner membrane</keyword>
<protein>
    <recommendedName>
        <fullName evidence="13">Pyoverdine export ATP-binding/permease protein PvdT</fullName>
    </recommendedName>
</protein>
<evidence type="ECO:0000256" key="2">
    <source>
        <dbReference type="ARBA" id="ARBA00022448"/>
    </source>
</evidence>
<evidence type="ECO:0000313" key="17">
    <source>
        <dbReference type="EMBL" id="SDV46059.1"/>
    </source>
</evidence>
<organism evidence="17 18">
    <name type="scientific">Chitinasiproducens palmae</name>
    <dbReference type="NCBI Taxonomy" id="1770053"/>
    <lineage>
        <taxon>Bacteria</taxon>
        <taxon>Pseudomonadati</taxon>
        <taxon>Pseudomonadota</taxon>
        <taxon>Betaproteobacteria</taxon>
        <taxon>Burkholderiales</taxon>
        <taxon>Burkholderiaceae</taxon>
        <taxon>Chitinasiproducens</taxon>
    </lineage>
</organism>
<dbReference type="GO" id="GO:0005886">
    <property type="term" value="C:plasma membrane"/>
    <property type="evidence" value="ECO:0007669"/>
    <property type="project" value="UniProtKB-SubCell"/>
</dbReference>
<evidence type="ECO:0000313" key="18">
    <source>
        <dbReference type="Proteomes" id="UP000243719"/>
    </source>
</evidence>
<feature type="transmembrane region" description="Helical" evidence="15">
    <location>
        <begin position="566"/>
        <end position="589"/>
    </location>
</feature>
<evidence type="ECO:0000256" key="10">
    <source>
        <dbReference type="ARBA" id="ARBA00023136"/>
    </source>
</evidence>
<feature type="transmembrane region" description="Helical" evidence="15">
    <location>
        <begin position="317"/>
        <end position="337"/>
    </location>
</feature>
<evidence type="ECO:0000256" key="6">
    <source>
        <dbReference type="ARBA" id="ARBA00022741"/>
    </source>
</evidence>
<feature type="region of interest" description="Disordered" evidence="14">
    <location>
        <begin position="252"/>
        <end position="276"/>
    </location>
</feature>
<dbReference type="InterPro" id="IPR017911">
    <property type="entry name" value="MacB-like_ATP-bd"/>
</dbReference>
<gene>
    <name evidence="17" type="ORF">SAMN05216551_10140</name>
</gene>
<evidence type="ECO:0000256" key="11">
    <source>
        <dbReference type="ARBA" id="ARBA00023251"/>
    </source>
</evidence>
<dbReference type="PROSITE" id="PS50893">
    <property type="entry name" value="ABC_TRANSPORTER_2"/>
    <property type="match status" value="1"/>
</dbReference>
<dbReference type="OrthoDB" id="4814201at2"/>
<keyword evidence="7 17" id="KW-0067">ATP-binding</keyword>
<keyword evidence="18" id="KW-1185">Reference proteome</keyword>
<comment type="similarity">
    <text evidence="12">Belongs to the ABC transporter superfamily. Macrolide exporter (TC 3.A.1.122) family.</text>
</comment>
<dbReference type="GO" id="GO:0005524">
    <property type="term" value="F:ATP binding"/>
    <property type="evidence" value="ECO:0007669"/>
    <property type="project" value="UniProtKB-KW"/>
</dbReference>
<keyword evidence="5 15" id="KW-0812">Transmembrane</keyword>
<keyword evidence="3" id="KW-1003">Cell membrane</keyword>
<name>A0A1H2PJL6_9BURK</name>
<evidence type="ECO:0000256" key="4">
    <source>
        <dbReference type="ARBA" id="ARBA00022519"/>
    </source>
</evidence>
<feature type="transmembrane region" description="Helical" evidence="15">
    <location>
        <begin position="648"/>
        <end position="670"/>
    </location>
</feature>
<keyword evidence="9 15" id="KW-1133">Transmembrane helix</keyword>
<evidence type="ECO:0000256" key="8">
    <source>
        <dbReference type="ARBA" id="ARBA00022967"/>
    </source>
</evidence>